<feature type="compositionally biased region" description="Basic and acidic residues" evidence="3">
    <location>
        <begin position="237"/>
        <end position="253"/>
    </location>
</feature>
<dbReference type="SMR" id="A0A8S4F3A1"/>
<dbReference type="CDD" id="cd18315">
    <property type="entry name" value="BTB_POZ_BAB-like"/>
    <property type="match status" value="1"/>
</dbReference>
<dbReference type="GO" id="GO:0048666">
    <property type="term" value="P:neuron development"/>
    <property type="evidence" value="ECO:0007669"/>
    <property type="project" value="UniProtKB-ARBA"/>
</dbReference>
<feature type="region of interest" description="Disordered" evidence="3">
    <location>
        <begin position="164"/>
        <end position="265"/>
    </location>
</feature>
<dbReference type="Pfam" id="PF00651">
    <property type="entry name" value="BTB"/>
    <property type="match status" value="1"/>
</dbReference>
<evidence type="ECO:0000259" key="4">
    <source>
        <dbReference type="PROSITE" id="PS50097"/>
    </source>
</evidence>
<dbReference type="InterPro" id="IPR051095">
    <property type="entry name" value="Dros_DevTransReg"/>
</dbReference>
<dbReference type="SMART" id="SM00225">
    <property type="entry name" value="BTB"/>
    <property type="match status" value="1"/>
</dbReference>
<dbReference type="PROSITE" id="PS50097">
    <property type="entry name" value="BTB"/>
    <property type="match status" value="1"/>
</dbReference>
<feature type="region of interest" description="Disordered" evidence="3">
    <location>
        <begin position="277"/>
        <end position="326"/>
    </location>
</feature>
<dbReference type="PROSITE" id="PS00028">
    <property type="entry name" value="ZINC_FINGER_C2H2_1"/>
    <property type="match status" value="1"/>
</dbReference>
<dbReference type="PANTHER" id="PTHR23110:SF107">
    <property type="entry name" value="SEX DETERMINATION PROTEIN FRUITLESS"/>
    <property type="match status" value="1"/>
</dbReference>
<dbReference type="PANTHER" id="PTHR23110">
    <property type="entry name" value="BTB DOMAIN TRANSCRIPTION FACTOR"/>
    <property type="match status" value="1"/>
</dbReference>
<organism evidence="5 6">
    <name type="scientific">Plutella xylostella</name>
    <name type="common">Diamondback moth</name>
    <name type="synonym">Plutella maculipennis</name>
    <dbReference type="NCBI Taxonomy" id="51655"/>
    <lineage>
        <taxon>Eukaryota</taxon>
        <taxon>Metazoa</taxon>
        <taxon>Ecdysozoa</taxon>
        <taxon>Arthropoda</taxon>
        <taxon>Hexapoda</taxon>
        <taxon>Insecta</taxon>
        <taxon>Pterygota</taxon>
        <taxon>Neoptera</taxon>
        <taxon>Endopterygota</taxon>
        <taxon>Lepidoptera</taxon>
        <taxon>Glossata</taxon>
        <taxon>Ditrysia</taxon>
        <taxon>Yponomeutoidea</taxon>
        <taxon>Plutellidae</taxon>
        <taxon>Plutella</taxon>
    </lineage>
</organism>
<feature type="compositionally biased region" description="Polar residues" evidence="3">
    <location>
        <begin position="190"/>
        <end position="202"/>
    </location>
</feature>
<dbReference type="InterPro" id="IPR000210">
    <property type="entry name" value="BTB/POZ_dom"/>
</dbReference>
<feature type="compositionally biased region" description="Basic and acidic residues" evidence="3">
    <location>
        <begin position="313"/>
        <end position="326"/>
    </location>
</feature>
<evidence type="ECO:0000313" key="5">
    <source>
        <dbReference type="EMBL" id="CAG9121078.1"/>
    </source>
</evidence>
<reference evidence="5" key="1">
    <citation type="submission" date="2020-11" db="EMBL/GenBank/DDBJ databases">
        <authorList>
            <person name="Whiteford S."/>
        </authorList>
    </citation>
    <scope>NUCLEOTIDE SEQUENCE</scope>
</reference>
<dbReference type="AlphaFoldDB" id="A0A8S4F3A1"/>
<dbReference type="Proteomes" id="UP000653454">
    <property type="component" value="Unassembled WGS sequence"/>
</dbReference>
<keyword evidence="6" id="KW-1185">Reference proteome</keyword>
<evidence type="ECO:0000313" key="6">
    <source>
        <dbReference type="Proteomes" id="UP000653454"/>
    </source>
</evidence>
<comment type="caution">
    <text evidence="5">The sequence shown here is derived from an EMBL/GenBank/DDBJ whole genome shotgun (WGS) entry which is preliminary data.</text>
</comment>
<dbReference type="InterPro" id="IPR013087">
    <property type="entry name" value="Znf_C2H2_type"/>
</dbReference>
<protein>
    <submittedName>
        <fullName evidence="5">(diamondback moth) hypothetical protein</fullName>
    </submittedName>
</protein>
<gene>
    <name evidence="5" type="ORF">PLXY2_LOCUS7311</name>
</gene>
<feature type="compositionally biased region" description="Polar residues" evidence="3">
    <location>
        <begin position="114"/>
        <end position="126"/>
    </location>
</feature>
<dbReference type="SUPFAM" id="SSF54695">
    <property type="entry name" value="POZ domain"/>
    <property type="match status" value="1"/>
</dbReference>
<dbReference type="SUPFAM" id="SSF57667">
    <property type="entry name" value="beta-beta-alpha zinc fingers"/>
    <property type="match status" value="1"/>
</dbReference>
<evidence type="ECO:0000256" key="1">
    <source>
        <dbReference type="ARBA" id="ARBA00004123"/>
    </source>
</evidence>
<feature type="region of interest" description="Disordered" evidence="3">
    <location>
        <begin position="114"/>
        <end position="134"/>
    </location>
</feature>
<comment type="subcellular location">
    <subcellularLocation>
        <location evidence="1">Nucleus</location>
    </subcellularLocation>
</comment>
<dbReference type="InterPro" id="IPR011333">
    <property type="entry name" value="SKP1/BTB/POZ_sf"/>
</dbReference>
<dbReference type="FunFam" id="3.30.710.10:FF:000138">
    <property type="entry name" value="Fruitless, isoform N"/>
    <property type="match status" value="1"/>
</dbReference>
<evidence type="ECO:0000256" key="2">
    <source>
        <dbReference type="ARBA" id="ARBA00023242"/>
    </source>
</evidence>
<evidence type="ECO:0000256" key="3">
    <source>
        <dbReference type="SAM" id="MobiDB-lite"/>
    </source>
</evidence>
<dbReference type="EMBL" id="CAJHNJ030000024">
    <property type="protein sequence ID" value="CAG9121078.1"/>
    <property type="molecule type" value="Genomic_DNA"/>
</dbReference>
<feature type="compositionally biased region" description="Pro residues" evidence="3">
    <location>
        <begin position="214"/>
        <end position="225"/>
    </location>
</feature>
<dbReference type="SMART" id="SM00355">
    <property type="entry name" value="ZnF_C2H2"/>
    <property type="match status" value="2"/>
</dbReference>
<name>A0A8S4F3A1_PLUXY</name>
<accession>A0A8S4F3A1</accession>
<proteinExistence type="predicted"/>
<dbReference type="InterPro" id="IPR036236">
    <property type="entry name" value="Znf_C2H2_sf"/>
</dbReference>
<sequence>MDQQFCLRWNNHPNNLTDVLANLLQREALCDVTLACDGEMVKAHQTILSACSPYFESIFMQNNHPHPIIFLKDVRFCEIKSLLDFMYKGEVNVGQNMLPMFLKTAESLQVRGLTENSTLNPKSTLEQSEDRSTPFVTAENLTSRGESPAMFPHQLKAKLEKKLTSNETREESMNEYVYPSTLEQSEDRSTPSVTAENLSSRGDSFATPPAAHAPAPPAAPPLPTPPEKRRRKNSSAPRDDVDLSYHRYEENRRKNNSSAPRDDVDLSYNRYEGHYKSVKAGSTGSGSEPSTPPPAHAPRLPARSPAPPPPPHVKQEPEYQPPHYEHSHIPAIGVTEMASMLQQHALSNEGTEGDQMLPPHPDQTDTIDGEMNEGDENCKPLELFGRQVLKVDKLVNSYNKLSQDYKPYGLPVSCHVCGKVVSNIKKHMKSHNPEQHKCPLCPIVLTRADNLKRHLRMKHCSVLGPSNVANIMS</sequence>
<feature type="domain" description="BTB" evidence="4">
    <location>
        <begin position="30"/>
        <end position="95"/>
    </location>
</feature>
<dbReference type="GO" id="GO:0048513">
    <property type="term" value="P:animal organ development"/>
    <property type="evidence" value="ECO:0007669"/>
    <property type="project" value="UniProtKB-ARBA"/>
</dbReference>
<dbReference type="GO" id="GO:0005634">
    <property type="term" value="C:nucleus"/>
    <property type="evidence" value="ECO:0007669"/>
    <property type="project" value="UniProtKB-SubCell"/>
</dbReference>
<dbReference type="GO" id="GO:0006357">
    <property type="term" value="P:regulation of transcription by RNA polymerase II"/>
    <property type="evidence" value="ECO:0007669"/>
    <property type="project" value="TreeGrafter"/>
</dbReference>
<dbReference type="GO" id="GO:0003006">
    <property type="term" value="P:developmental process involved in reproduction"/>
    <property type="evidence" value="ECO:0007669"/>
    <property type="project" value="UniProtKB-ARBA"/>
</dbReference>
<dbReference type="Pfam" id="PF00096">
    <property type="entry name" value="zf-C2H2"/>
    <property type="match status" value="1"/>
</dbReference>
<keyword evidence="2" id="KW-0539">Nucleus</keyword>
<dbReference type="Gene3D" id="3.30.160.60">
    <property type="entry name" value="Classic Zinc Finger"/>
    <property type="match status" value="1"/>
</dbReference>
<dbReference type="Gene3D" id="3.30.710.10">
    <property type="entry name" value="Potassium Channel Kv1.1, Chain A"/>
    <property type="match status" value="1"/>
</dbReference>